<evidence type="ECO:0000313" key="1">
    <source>
        <dbReference type="EMBL" id="KEH25714.1"/>
    </source>
</evidence>
<dbReference type="AlphaFoldDB" id="A0A072U7I1"/>
<accession>A0A072U7I1</accession>
<reference evidence="1 3" key="2">
    <citation type="journal article" date="2014" name="BMC Genomics">
        <title>An improved genome release (version Mt4.0) for the model legume Medicago truncatula.</title>
        <authorList>
            <person name="Tang H."/>
            <person name="Krishnakumar V."/>
            <person name="Bidwell S."/>
            <person name="Rosen B."/>
            <person name="Chan A."/>
            <person name="Zhou S."/>
            <person name="Gentzbittel L."/>
            <person name="Childs K.L."/>
            <person name="Yandell M."/>
            <person name="Gundlach H."/>
            <person name="Mayer K.F."/>
            <person name="Schwartz D.C."/>
            <person name="Town C.D."/>
        </authorList>
    </citation>
    <scope>GENOME REANNOTATION</scope>
    <source>
        <strain evidence="1">A17</strain>
        <strain evidence="2 3">cv. Jemalong A17</strain>
    </source>
</reference>
<reference evidence="2" key="3">
    <citation type="submission" date="2015-04" db="UniProtKB">
        <authorList>
            <consortium name="EnsemblPlants"/>
        </authorList>
    </citation>
    <scope>IDENTIFICATION</scope>
    <source>
        <strain evidence="2">cv. Jemalong A17</strain>
    </source>
</reference>
<dbReference type="Proteomes" id="UP000002051">
    <property type="component" value="Chromosome 6"/>
</dbReference>
<proteinExistence type="predicted"/>
<name>A0A072U7I1_MEDTR</name>
<reference evidence="1 3" key="1">
    <citation type="journal article" date="2011" name="Nature">
        <title>The Medicago genome provides insight into the evolution of rhizobial symbioses.</title>
        <authorList>
            <person name="Young N.D."/>
            <person name="Debelle F."/>
            <person name="Oldroyd G.E."/>
            <person name="Geurts R."/>
            <person name="Cannon S.B."/>
            <person name="Udvardi M.K."/>
            <person name="Benedito V.A."/>
            <person name="Mayer K.F."/>
            <person name="Gouzy J."/>
            <person name="Schoof H."/>
            <person name="Van de Peer Y."/>
            <person name="Proost S."/>
            <person name="Cook D.R."/>
            <person name="Meyers B.C."/>
            <person name="Spannagl M."/>
            <person name="Cheung F."/>
            <person name="De Mita S."/>
            <person name="Krishnakumar V."/>
            <person name="Gundlach H."/>
            <person name="Zhou S."/>
            <person name="Mudge J."/>
            <person name="Bharti A.K."/>
            <person name="Murray J.D."/>
            <person name="Naoumkina M.A."/>
            <person name="Rosen B."/>
            <person name="Silverstein K.A."/>
            <person name="Tang H."/>
            <person name="Rombauts S."/>
            <person name="Zhao P.X."/>
            <person name="Zhou P."/>
            <person name="Barbe V."/>
            <person name="Bardou P."/>
            <person name="Bechner M."/>
            <person name="Bellec A."/>
            <person name="Berger A."/>
            <person name="Berges H."/>
            <person name="Bidwell S."/>
            <person name="Bisseling T."/>
            <person name="Choisne N."/>
            <person name="Couloux A."/>
            <person name="Denny R."/>
            <person name="Deshpande S."/>
            <person name="Dai X."/>
            <person name="Doyle J.J."/>
            <person name="Dudez A.M."/>
            <person name="Farmer A.D."/>
            <person name="Fouteau S."/>
            <person name="Franken C."/>
            <person name="Gibelin C."/>
            <person name="Gish J."/>
            <person name="Goldstein S."/>
            <person name="Gonzalez A.J."/>
            <person name="Green P.J."/>
            <person name="Hallab A."/>
            <person name="Hartog M."/>
            <person name="Hua A."/>
            <person name="Humphray S.J."/>
            <person name="Jeong D.H."/>
            <person name="Jing Y."/>
            <person name="Jocker A."/>
            <person name="Kenton S.M."/>
            <person name="Kim D.J."/>
            <person name="Klee K."/>
            <person name="Lai H."/>
            <person name="Lang C."/>
            <person name="Lin S."/>
            <person name="Macmil S.L."/>
            <person name="Magdelenat G."/>
            <person name="Matthews L."/>
            <person name="McCorrison J."/>
            <person name="Monaghan E.L."/>
            <person name="Mun J.H."/>
            <person name="Najar F.Z."/>
            <person name="Nicholson C."/>
            <person name="Noirot C."/>
            <person name="O'Bleness M."/>
            <person name="Paule C.R."/>
            <person name="Poulain J."/>
            <person name="Prion F."/>
            <person name="Qin B."/>
            <person name="Qu C."/>
            <person name="Retzel E.F."/>
            <person name="Riddle C."/>
            <person name="Sallet E."/>
            <person name="Samain S."/>
            <person name="Samson N."/>
            <person name="Sanders I."/>
            <person name="Saurat O."/>
            <person name="Scarpelli C."/>
            <person name="Schiex T."/>
            <person name="Segurens B."/>
            <person name="Severin A.J."/>
            <person name="Sherrier D.J."/>
            <person name="Shi R."/>
            <person name="Sims S."/>
            <person name="Singer S.R."/>
            <person name="Sinharoy S."/>
            <person name="Sterck L."/>
            <person name="Viollet A."/>
            <person name="Wang B.B."/>
            <person name="Wang K."/>
            <person name="Wang M."/>
            <person name="Wang X."/>
            <person name="Warfsmann J."/>
            <person name="Weissenbach J."/>
            <person name="White D.D."/>
            <person name="White J.D."/>
            <person name="Wiley G.B."/>
            <person name="Wincker P."/>
            <person name="Xing Y."/>
            <person name="Yang L."/>
            <person name="Yao Z."/>
            <person name="Ying F."/>
            <person name="Zhai J."/>
            <person name="Zhou L."/>
            <person name="Zuber A."/>
            <person name="Denarie J."/>
            <person name="Dixon R.A."/>
            <person name="May G.D."/>
            <person name="Schwartz D.C."/>
            <person name="Rogers J."/>
            <person name="Quetier F."/>
            <person name="Town C.D."/>
            <person name="Roe B.A."/>
        </authorList>
    </citation>
    <scope>NUCLEOTIDE SEQUENCE [LARGE SCALE GENOMIC DNA]</scope>
    <source>
        <strain evidence="1">A17</strain>
        <strain evidence="2 3">cv. Jemalong A17</strain>
    </source>
</reference>
<sequence>MIVLTSDYTNLTINGRLEAKLLQNAWELLFWYTLMSRQFKIDEVWISGAYSAPIPVRYVGYISGDLTSGRRWPDNMFISGGNSHFTSRFCAVVLGPITISKMVLEPLQDTLGHLLSGFRYRTTTIYVHASDVQP</sequence>
<evidence type="ECO:0000313" key="3">
    <source>
        <dbReference type="Proteomes" id="UP000002051"/>
    </source>
</evidence>
<dbReference type="EMBL" id="CM001222">
    <property type="protein sequence ID" value="KEH25714.1"/>
    <property type="molecule type" value="Genomic_DNA"/>
</dbReference>
<protein>
    <submittedName>
        <fullName evidence="1 2">Uncharacterized protein</fullName>
    </submittedName>
</protein>
<organism evidence="1 3">
    <name type="scientific">Medicago truncatula</name>
    <name type="common">Barrel medic</name>
    <name type="synonym">Medicago tribuloides</name>
    <dbReference type="NCBI Taxonomy" id="3880"/>
    <lineage>
        <taxon>Eukaryota</taxon>
        <taxon>Viridiplantae</taxon>
        <taxon>Streptophyta</taxon>
        <taxon>Embryophyta</taxon>
        <taxon>Tracheophyta</taxon>
        <taxon>Spermatophyta</taxon>
        <taxon>Magnoliopsida</taxon>
        <taxon>eudicotyledons</taxon>
        <taxon>Gunneridae</taxon>
        <taxon>Pentapetalae</taxon>
        <taxon>rosids</taxon>
        <taxon>fabids</taxon>
        <taxon>Fabales</taxon>
        <taxon>Fabaceae</taxon>
        <taxon>Papilionoideae</taxon>
        <taxon>50 kb inversion clade</taxon>
        <taxon>NPAAA clade</taxon>
        <taxon>Hologalegina</taxon>
        <taxon>IRL clade</taxon>
        <taxon>Trifolieae</taxon>
        <taxon>Medicago</taxon>
    </lineage>
</organism>
<evidence type="ECO:0000313" key="2">
    <source>
        <dbReference type="EnsemblPlants" id="KEH25714"/>
    </source>
</evidence>
<dbReference type="HOGENOM" id="CLU_1899315_0_0_1"/>
<keyword evidence="3" id="KW-1185">Reference proteome</keyword>
<dbReference type="EnsemblPlants" id="KEH25714">
    <property type="protein sequence ID" value="KEH25714"/>
    <property type="gene ID" value="MTR_6g033730"/>
</dbReference>
<gene>
    <name evidence="1" type="ordered locus">MTR_6g033730</name>
</gene>